<protein>
    <submittedName>
        <fullName evidence="6">RNA recognition motif domain, nucleotide-binding alpha-beta plait domain superfamily</fullName>
    </submittedName>
</protein>
<organism evidence="6 7">
    <name type="scientific">Colletotrichum destructivum</name>
    <dbReference type="NCBI Taxonomy" id="34406"/>
    <lineage>
        <taxon>Eukaryota</taxon>
        <taxon>Fungi</taxon>
        <taxon>Dikarya</taxon>
        <taxon>Ascomycota</taxon>
        <taxon>Pezizomycotina</taxon>
        <taxon>Sordariomycetes</taxon>
        <taxon>Hypocreomycetidae</taxon>
        <taxon>Glomerellales</taxon>
        <taxon>Glomerellaceae</taxon>
        <taxon>Colletotrichum</taxon>
        <taxon>Colletotrichum destructivum species complex</taxon>
    </lineage>
</organism>
<dbReference type="InterPro" id="IPR035979">
    <property type="entry name" value="RBD_domain_sf"/>
</dbReference>
<dbReference type="PROSITE" id="PS50102">
    <property type="entry name" value="RRM"/>
    <property type="match status" value="1"/>
</dbReference>
<name>A0AAX4J2E1_9PEZI</name>
<dbReference type="AlphaFoldDB" id="A0AAX4J2E1"/>
<feature type="compositionally biased region" description="Basic and acidic residues" evidence="4">
    <location>
        <begin position="485"/>
        <end position="498"/>
    </location>
</feature>
<evidence type="ECO:0000256" key="4">
    <source>
        <dbReference type="SAM" id="MobiDB-lite"/>
    </source>
</evidence>
<feature type="compositionally biased region" description="Basic and acidic residues" evidence="4">
    <location>
        <begin position="17"/>
        <end position="26"/>
    </location>
</feature>
<feature type="domain" description="RRM" evidence="5">
    <location>
        <begin position="391"/>
        <end position="491"/>
    </location>
</feature>
<dbReference type="InterPro" id="IPR000504">
    <property type="entry name" value="RRM_dom"/>
</dbReference>
<dbReference type="PANTHER" id="PTHR24012">
    <property type="entry name" value="RNA BINDING PROTEIN"/>
    <property type="match status" value="1"/>
</dbReference>
<dbReference type="RefSeq" id="XP_062786798.1">
    <property type="nucleotide sequence ID" value="XM_062930747.1"/>
</dbReference>
<dbReference type="EMBL" id="CP137314">
    <property type="protein sequence ID" value="WQF89577.1"/>
    <property type="molecule type" value="Genomic_DNA"/>
</dbReference>
<dbReference type="Gene3D" id="3.30.70.330">
    <property type="match status" value="2"/>
</dbReference>
<evidence type="ECO:0000256" key="2">
    <source>
        <dbReference type="ARBA" id="ARBA00022884"/>
    </source>
</evidence>
<keyword evidence="7" id="KW-1185">Reference proteome</keyword>
<dbReference type="SMART" id="SM00360">
    <property type="entry name" value="RRM"/>
    <property type="match status" value="2"/>
</dbReference>
<dbReference type="SUPFAM" id="SSF54928">
    <property type="entry name" value="RNA-binding domain, RBD"/>
    <property type="match status" value="1"/>
</dbReference>
<keyword evidence="1" id="KW-0677">Repeat</keyword>
<keyword evidence="2 3" id="KW-0694">RNA-binding</keyword>
<dbReference type="GO" id="GO:0003723">
    <property type="term" value="F:RNA binding"/>
    <property type="evidence" value="ECO:0007669"/>
    <property type="project" value="UniProtKB-UniRule"/>
</dbReference>
<feature type="region of interest" description="Disordered" evidence="4">
    <location>
        <begin position="89"/>
        <end position="124"/>
    </location>
</feature>
<sequence length="817" mass="89969">MPASTGNKMLLEHLHKLTAQHEREQIMKTASASSKKPGRLSATDPDSRKSSETSSFYSSSSEDVERGGGVKLTGPDAFVAHNNPFARRSQAAAQALRPTSSATATVRTYKFPPQDTDEEDDVFQDTVDGSEQRSTIVPSGSYSLGQGHLQNTDFKGKGVVRRGDYVGGSPIKGGSSSMRNPSDPQATYPTGACIFVANLPEYKDDITLEAAVIKEFQRFGVVFVKIRRDPQGLPFGFCQFTTKEHAEDARINGKGSVILGRPCRTETVRANRKIALVFHPPLSPILIDIGTYIIYRRDQVDITMEEANELLHPFGVIETLRQLDPQIREQLQLPVTIRVQFEVFDPSQQVLRAFRLNKTYRVDPFDFKKAMQARARNSDRAFLDHYDRDRRSIFVGDLPLTFTENDVRILMEDIGAVVSVQAKRLEYAREGPKLIAFVEFTNASYPDLAIERYVSFAACLPAIGNKEMTDEAQQHLNNIQGSFIRVERRTDKRRRDPARNQSNGYTSGNDYSQGHGSNCNGSHEDINGGNPPSTPAFRPRGTKAIEAGPSSTSYGQGIQGTPSMMRTASHHSTQAIMMASSDHAQQNAHAHLKARQNARQNAQGTHNVQRMQNHIQAQIHPVQQQMQAQMPIQIQNQQMPTQLAQQQICSQTQHQMVQGMHMHQSAGQHMGQTPMQYPMAPPPVPVQAATPMHNNMAYNPSPYAGSPCSQGAFSQGAFSQGPGSSVGFITPQQATPMPFWGYGHGTPLWTPFPVDPAAFAAAAFSSPVRQPHPNGGFAPQSIPAQQIETNQVNVTQSEPVMTENGQPYVGEGSIGNY</sequence>
<dbReference type="InterPro" id="IPR012677">
    <property type="entry name" value="Nucleotide-bd_a/b_plait_sf"/>
</dbReference>
<feature type="compositionally biased region" description="Low complexity" evidence="4">
    <location>
        <begin position="52"/>
        <end position="61"/>
    </location>
</feature>
<evidence type="ECO:0000256" key="3">
    <source>
        <dbReference type="PROSITE-ProRule" id="PRU00176"/>
    </source>
</evidence>
<dbReference type="KEGG" id="cdet:87951091"/>
<proteinExistence type="predicted"/>
<evidence type="ECO:0000259" key="5">
    <source>
        <dbReference type="PROSITE" id="PS50102"/>
    </source>
</evidence>
<reference evidence="7" key="1">
    <citation type="journal article" date="2023" name="bioRxiv">
        <title>Complete genome of the Medicago anthracnose fungus, Colletotrichum destructivum, reveals a mini-chromosome-like region within a core chromosome.</title>
        <authorList>
            <person name="Lapalu N."/>
            <person name="Simon A."/>
            <person name="Lu A."/>
            <person name="Plaumann P.-L."/>
            <person name="Amselem J."/>
            <person name="Pigne S."/>
            <person name="Auger A."/>
            <person name="Koch C."/>
            <person name="Dallery J.-F."/>
            <person name="O'Connell R.J."/>
        </authorList>
    </citation>
    <scope>NUCLEOTIDE SEQUENCE [LARGE SCALE GENOMIC DNA]</scope>
    <source>
        <strain evidence="7">CBS 520.97</strain>
    </source>
</reference>
<evidence type="ECO:0000256" key="1">
    <source>
        <dbReference type="ARBA" id="ARBA00022737"/>
    </source>
</evidence>
<dbReference type="Pfam" id="PF00076">
    <property type="entry name" value="RRM_1"/>
    <property type="match status" value="1"/>
</dbReference>
<accession>A0AAX4J2E1</accession>
<dbReference type="Proteomes" id="UP001322277">
    <property type="component" value="Chromosome 10"/>
</dbReference>
<feature type="region of interest" description="Disordered" evidence="4">
    <location>
        <begin position="479"/>
        <end position="556"/>
    </location>
</feature>
<dbReference type="GeneID" id="87951091"/>
<gene>
    <name evidence="6" type="ORF">CDEST_14591</name>
</gene>
<evidence type="ECO:0000313" key="6">
    <source>
        <dbReference type="EMBL" id="WQF89577.1"/>
    </source>
</evidence>
<evidence type="ECO:0000313" key="7">
    <source>
        <dbReference type="Proteomes" id="UP001322277"/>
    </source>
</evidence>
<feature type="compositionally biased region" description="Polar residues" evidence="4">
    <location>
        <begin position="97"/>
        <end position="106"/>
    </location>
</feature>
<feature type="compositionally biased region" description="Polar residues" evidence="4">
    <location>
        <begin position="500"/>
        <end position="521"/>
    </location>
</feature>
<feature type="region of interest" description="Disordered" evidence="4">
    <location>
        <begin position="17"/>
        <end position="72"/>
    </location>
</feature>